<dbReference type="Gene3D" id="3.40.10.10">
    <property type="entry name" value="DNA Methylphosphotriester Repair Domain"/>
    <property type="match status" value="1"/>
</dbReference>
<dbReference type="SUPFAM" id="SSF53155">
    <property type="entry name" value="Methylated DNA-protein cysteine methyltransferase domain"/>
    <property type="match status" value="1"/>
</dbReference>
<dbReference type="FunFam" id="3.40.10.10:FF:000001">
    <property type="entry name" value="DNA-3-methyladenine glycosylase 2"/>
    <property type="match status" value="1"/>
</dbReference>
<evidence type="ECO:0000256" key="8">
    <source>
        <dbReference type="ARBA" id="ARBA00023015"/>
    </source>
</evidence>
<evidence type="ECO:0000256" key="6">
    <source>
        <dbReference type="ARBA" id="ARBA00022763"/>
    </source>
</evidence>
<dbReference type="InterPro" id="IPR001497">
    <property type="entry name" value="MethylDNA_cys_MeTrfase_AS"/>
</dbReference>
<dbReference type="CDD" id="cd06445">
    <property type="entry name" value="ATase"/>
    <property type="match status" value="1"/>
</dbReference>
<keyword evidence="9" id="KW-0238">DNA-binding</keyword>
<dbReference type="EMBL" id="LAZR01000034">
    <property type="protein sequence ID" value="KKO01669.1"/>
    <property type="molecule type" value="Genomic_DNA"/>
</dbReference>
<keyword evidence="5" id="KW-0479">Metal-binding</keyword>
<evidence type="ECO:0000256" key="13">
    <source>
        <dbReference type="ARBA" id="ARBA00049348"/>
    </source>
</evidence>
<evidence type="ECO:0000313" key="15">
    <source>
        <dbReference type="EMBL" id="KKO01669.1"/>
    </source>
</evidence>
<evidence type="ECO:0000256" key="3">
    <source>
        <dbReference type="ARBA" id="ARBA00022603"/>
    </source>
</evidence>
<dbReference type="GO" id="GO:0032259">
    <property type="term" value="P:methylation"/>
    <property type="evidence" value="ECO:0007669"/>
    <property type="project" value="UniProtKB-KW"/>
</dbReference>
<dbReference type="InterPro" id="IPR036388">
    <property type="entry name" value="WH-like_DNA-bd_sf"/>
</dbReference>
<evidence type="ECO:0000256" key="10">
    <source>
        <dbReference type="ARBA" id="ARBA00023159"/>
    </source>
</evidence>
<dbReference type="NCBIfam" id="TIGR00589">
    <property type="entry name" value="ogt"/>
    <property type="match status" value="1"/>
</dbReference>
<dbReference type="InterPro" id="IPR018060">
    <property type="entry name" value="HTH_AraC"/>
</dbReference>
<dbReference type="PIRSF" id="PIRSF000409">
    <property type="entry name" value="Ada"/>
    <property type="match status" value="1"/>
</dbReference>
<keyword evidence="7" id="KW-0862">Zinc</keyword>
<comment type="catalytic activity">
    <reaction evidence="13">
        <text>a 6-O-methyl-2'-deoxyguanosine in DNA + L-cysteinyl-[protein] = S-methyl-L-cysteinyl-[protein] + a 2'-deoxyguanosine in DNA</text>
        <dbReference type="Rhea" id="RHEA:24000"/>
        <dbReference type="Rhea" id="RHEA-COMP:10131"/>
        <dbReference type="Rhea" id="RHEA-COMP:10132"/>
        <dbReference type="Rhea" id="RHEA-COMP:11367"/>
        <dbReference type="Rhea" id="RHEA-COMP:11368"/>
        <dbReference type="ChEBI" id="CHEBI:29950"/>
        <dbReference type="ChEBI" id="CHEBI:82612"/>
        <dbReference type="ChEBI" id="CHEBI:85445"/>
        <dbReference type="ChEBI" id="CHEBI:85448"/>
        <dbReference type="EC" id="2.1.1.63"/>
    </reaction>
</comment>
<comment type="catalytic activity">
    <reaction evidence="1">
        <text>a 4-O-methyl-thymidine in DNA + L-cysteinyl-[protein] = a thymidine in DNA + S-methyl-L-cysteinyl-[protein]</text>
        <dbReference type="Rhea" id="RHEA:53428"/>
        <dbReference type="Rhea" id="RHEA-COMP:10131"/>
        <dbReference type="Rhea" id="RHEA-COMP:10132"/>
        <dbReference type="Rhea" id="RHEA-COMP:13555"/>
        <dbReference type="Rhea" id="RHEA-COMP:13556"/>
        <dbReference type="ChEBI" id="CHEBI:29950"/>
        <dbReference type="ChEBI" id="CHEBI:82612"/>
        <dbReference type="ChEBI" id="CHEBI:137386"/>
        <dbReference type="ChEBI" id="CHEBI:137387"/>
        <dbReference type="EC" id="2.1.1.63"/>
    </reaction>
</comment>
<evidence type="ECO:0000256" key="9">
    <source>
        <dbReference type="ARBA" id="ARBA00023125"/>
    </source>
</evidence>
<comment type="caution">
    <text evidence="15">The sequence shown here is derived from an EMBL/GenBank/DDBJ whole genome shotgun (WGS) entry which is preliminary data.</text>
</comment>
<dbReference type="InterPro" id="IPR009057">
    <property type="entry name" value="Homeodomain-like_sf"/>
</dbReference>
<accession>A0A0F9YAN1</accession>
<dbReference type="InterPro" id="IPR036217">
    <property type="entry name" value="MethylDNA_cys_MeTrfase_DNAb"/>
</dbReference>
<feature type="domain" description="HTH araC/xylS-type" evidence="14">
    <location>
        <begin position="90"/>
        <end position="186"/>
    </location>
</feature>
<dbReference type="InterPro" id="IPR016221">
    <property type="entry name" value="Bifunct_regulatory_prot_Ada"/>
</dbReference>
<dbReference type="SUPFAM" id="SSF57884">
    <property type="entry name" value="Ada DNA repair protein, N-terminal domain (N-Ada 10)"/>
    <property type="match status" value="1"/>
</dbReference>
<protein>
    <recommendedName>
        <fullName evidence="14">HTH araC/xylS-type domain-containing protein</fullName>
    </recommendedName>
</protein>
<dbReference type="PROSITE" id="PS01124">
    <property type="entry name" value="HTH_ARAC_FAMILY_2"/>
    <property type="match status" value="1"/>
</dbReference>
<dbReference type="GO" id="GO:0043565">
    <property type="term" value="F:sequence-specific DNA binding"/>
    <property type="evidence" value="ECO:0007669"/>
    <property type="project" value="InterPro"/>
</dbReference>
<keyword evidence="10" id="KW-0010">Activator</keyword>
<dbReference type="PANTHER" id="PTHR10815">
    <property type="entry name" value="METHYLATED-DNA--PROTEIN-CYSTEINE METHYLTRANSFERASE"/>
    <property type="match status" value="1"/>
</dbReference>
<dbReference type="Gene3D" id="1.10.10.10">
    <property type="entry name" value="Winged helix-like DNA-binding domain superfamily/Winged helix DNA-binding domain"/>
    <property type="match status" value="1"/>
</dbReference>
<dbReference type="GO" id="GO:0003700">
    <property type="term" value="F:DNA-binding transcription factor activity"/>
    <property type="evidence" value="ECO:0007669"/>
    <property type="project" value="InterPro"/>
</dbReference>
<evidence type="ECO:0000256" key="12">
    <source>
        <dbReference type="ARBA" id="ARBA00023204"/>
    </source>
</evidence>
<evidence type="ECO:0000259" key="14">
    <source>
        <dbReference type="PROSITE" id="PS01124"/>
    </source>
</evidence>
<evidence type="ECO:0000256" key="11">
    <source>
        <dbReference type="ARBA" id="ARBA00023163"/>
    </source>
</evidence>
<keyword evidence="3" id="KW-0489">Methyltransferase</keyword>
<evidence type="ECO:0000256" key="4">
    <source>
        <dbReference type="ARBA" id="ARBA00022679"/>
    </source>
</evidence>
<keyword evidence="4" id="KW-0808">Transferase</keyword>
<dbReference type="InterPro" id="IPR035451">
    <property type="entry name" value="Ada-like_dom_sf"/>
</dbReference>
<dbReference type="Pfam" id="PF02805">
    <property type="entry name" value="Ada_Zn_binding"/>
    <property type="match status" value="1"/>
</dbReference>
<dbReference type="InterPro" id="IPR004026">
    <property type="entry name" value="Ada_DNA_repair_Zn-bd"/>
</dbReference>
<evidence type="ECO:0000256" key="2">
    <source>
        <dbReference type="ARBA" id="ARBA00001947"/>
    </source>
</evidence>
<dbReference type="AlphaFoldDB" id="A0A0F9YAN1"/>
<comment type="cofactor">
    <cofactor evidence="2">
        <name>Zn(2+)</name>
        <dbReference type="ChEBI" id="CHEBI:29105"/>
    </cofactor>
</comment>
<dbReference type="Gene3D" id="1.10.10.60">
    <property type="entry name" value="Homeodomain-like"/>
    <property type="match status" value="2"/>
</dbReference>
<dbReference type="GO" id="GO:0006307">
    <property type="term" value="P:DNA alkylation repair"/>
    <property type="evidence" value="ECO:0007669"/>
    <property type="project" value="UniProtKB-ARBA"/>
</dbReference>
<dbReference type="GO" id="GO:0003908">
    <property type="term" value="F:methylated-DNA-[protein]-cysteine S-methyltransferase activity"/>
    <property type="evidence" value="ECO:0007669"/>
    <property type="project" value="UniProtKB-EC"/>
</dbReference>
<organism evidence="15">
    <name type="scientific">marine sediment metagenome</name>
    <dbReference type="NCBI Taxonomy" id="412755"/>
    <lineage>
        <taxon>unclassified sequences</taxon>
        <taxon>metagenomes</taxon>
        <taxon>ecological metagenomes</taxon>
    </lineage>
</organism>
<name>A0A0F9YAN1_9ZZZZ</name>
<dbReference type="FunFam" id="1.10.10.10:FF:000410">
    <property type="entry name" value="ADA regulatory protein, putative"/>
    <property type="match status" value="1"/>
</dbReference>
<evidence type="ECO:0000256" key="7">
    <source>
        <dbReference type="ARBA" id="ARBA00022833"/>
    </source>
</evidence>
<dbReference type="InterPro" id="IPR014048">
    <property type="entry name" value="MethylDNA_cys_MeTrfase_DNA-bd"/>
</dbReference>
<dbReference type="Pfam" id="PF01035">
    <property type="entry name" value="DNA_binding_1"/>
    <property type="match status" value="1"/>
</dbReference>
<dbReference type="SMART" id="SM00342">
    <property type="entry name" value="HTH_ARAC"/>
    <property type="match status" value="1"/>
</dbReference>
<keyword evidence="6" id="KW-0227">DNA damage</keyword>
<keyword evidence="8" id="KW-0805">Transcription regulation</keyword>
<dbReference type="SUPFAM" id="SSF46689">
    <property type="entry name" value="Homeodomain-like"/>
    <property type="match status" value="1"/>
</dbReference>
<dbReference type="PANTHER" id="PTHR10815:SF14">
    <property type="entry name" value="BIFUNCTIONAL TRANSCRIPTIONAL ACTIVATOR_DNA REPAIR ENZYME ADA"/>
    <property type="match status" value="1"/>
</dbReference>
<dbReference type="Gene3D" id="3.30.160.70">
    <property type="entry name" value="Methylated DNA-protein cysteine methyltransferase domain"/>
    <property type="match status" value="1"/>
</dbReference>
<proteinExistence type="predicted"/>
<dbReference type="InterPro" id="IPR036631">
    <property type="entry name" value="MGMT_N_sf"/>
</dbReference>
<keyword evidence="11" id="KW-0804">Transcription</keyword>
<dbReference type="GO" id="GO:0008270">
    <property type="term" value="F:zinc ion binding"/>
    <property type="evidence" value="ECO:0007669"/>
    <property type="project" value="InterPro"/>
</dbReference>
<dbReference type="Pfam" id="PF12833">
    <property type="entry name" value="HTH_18"/>
    <property type="match status" value="1"/>
</dbReference>
<dbReference type="NCBIfam" id="NF011964">
    <property type="entry name" value="PRK15435.1"/>
    <property type="match status" value="1"/>
</dbReference>
<reference evidence="15" key="1">
    <citation type="journal article" date="2015" name="Nature">
        <title>Complex archaea that bridge the gap between prokaryotes and eukaryotes.</title>
        <authorList>
            <person name="Spang A."/>
            <person name="Saw J.H."/>
            <person name="Jorgensen S.L."/>
            <person name="Zaremba-Niedzwiedzka K."/>
            <person name="Martijn J."/>
            <person name="Lind A.E."/>
            <person name="van Eijk R."/>
            <person name="Schleper C."/>
            <person name="Guy L."/>
            <person name="Ettema T.J."/>
        </authorList>
    </citation>
    <scope>NUCLEOTIDE SEQUENCE</scope>
</reference>
<keyword evidence="12" id="KW-0234">DNA repair</keyword>
<evidence type="ECO:0000256" key="5">
    <source>
        <dbReference type="ARBA" id="ARBA00022723"/>
    </source>
</evidence>
<gene>
    <name evidence="15" type="ORF">LCGC14_0114780</name>
</gene>
<dbReference type="SUPFAM" id="SSF46767">
    <property type="entry name" value="Methylated DNA-protein cysteine methyltransferase, C-terminal domain"/>
    <property type="match status" value="1"/>
</dbReference>
<sequence>MNSTTLVTDNHEACWQAVQDRDPNADGQFIYAVLSTGVYCRPSCPSRPARRENLRFFDTPAAAERAGYRACLRCRPQDASAQTQQQLRIAEVCRMIEQAEHTPNLQELAAHANLSPHHLHRVFKQTTGLTPKAYANAVRQRRLADTLNTTQSVTAAAFAAGFASGSRFYASSDSLLGMTPSQYRAGGSSQQIKYTLAPCSLGLVLAAFSGKGICAILLGDQADDLTADLLHRFPAAECLLAPDELGNVIQQVVSLIEQPTTALDLPLDIRGTVFQRQVWQALQQIPLGETANYSDIAARIGSPRAVRAVASACAANPLALVVPCHRVLRRDGALSGYRWGLERKQALLDREAAARKIIDG</sequence>
<evidence type="ECO:0000256" key="1">
    <source>
        <dbReference type="ARBA" id="ARBA00001286"/>
    </source>
</evidence>
<dbReference type="PROSITE" id="PS00374">
    <property type="entry name" value="MGMT"/>
    <property type="match status" value="1"/>
</dbReference>